<evidence type="ECO:0000256" key="7">
    <source>
        <dbReference type="ARBA" id="ARBA00023328"/>
    </source>
</evidence>
<feature type="region of interest" description="Disordered" evidence="9">
    <location>
        <begin position="1"/>
        <end position="62"/>
    </location>
</feature>
<dbReference type="PANTHER" id="PTHR31345:SF3">
    <property type="entry name" value="CENTROMERE PROTEIN Q"/>
    <property type="match status" value="1"/>
</dbReference>
<organism evidence="10 11">
    <name type="scientific">Xyrichtys novacula</name>
    <name type="common">Pearly razorfish</name>
    <name type="synonym">Hemipteronotus novacula</name>
    <dbReference type="NCBI Taxonomy" id="13765"/>
    <lineage>
        <taxon>Eukaryota</taxon>
        <taxon>Metazoa</taxon>
        <taxon>Chordata</taxon>
        <taxon>Craniata</taxon>
        <taxon>Vertebrata</taxon>
        <taxon>Euteleostomi</taxon>
        <taxon>Actinopterygii</taxon>
        <taxon>Neopterygii</taxon>
        <taxon>Teleostei</taxon>
        <taxon>Neoteleostei</taxon>
        <taxon>Acanthomorphata</taxon>
        <taxon>Eupercaria</taxon>
        <taxon>Labriformes</taxon>
        <taxon>Labridae</taxon>
        <taxon>Xyrichtys</taxon>
    </lineage>
</organism>
<keyword evidence="5" id="KW-0158">Chromosome</keyword>
<dbReference type="GO" id="GO:0005634">
    <property type="term" value="C:nucleus"/>
    <property type="evidence" value="ECO:0007669"/>
    <property type="project" value="UniProtKB-SubCell"/>
</dbReference>
<dbReference type="InterPro" id="IPR025212">
    <property type="entry name" value="CAD_CENP-Q"/>
</dbReference>
<proteinExistence type="inferred from homology"/>
<evidence type="ECO:0000256" key="1">
    <source>
        <dbReference type="ARBA" id="ARBA00004123"/>
    </source>
</evidence>
<comment type="similarity">
    <text evidence="3">Belongs to the CENP-Q/OKP1 family.</text>
</comment>
<comment type="subcellular location">
    <subcellularLocation>
        <location evidence="2">Chromosome</location>
        <location evidence="2">Centromere</location>
    </subcellularLocation>
    <subcellularLocation>
        <location evidence="1">Nucleus</location>
    </subcellularLocation>
</comment>
<evidence type="ECO:0000256" key="5">
    <source>
        <dbReference type="ARBA" id="ARBA00022454"/>
    </source>
</evidence>
<evidence type="ECO:0000256" key="4">
    <source>
        <dbReference type="ARBA" id="ARBA00016397"/>
    </source>
</evidence>
<evidence type="ECO:0000256" key="2">
    <source>
        <dbReference type="ARBA" id="ARBA00004584"/>
    </source>
</evidence>
<reference evidence="10" key="1">
    <citation type="submission" date="2023-08" db="EMBL/GenBank/DDBJ databases">
        <authorList>
            <person name="Alioto T."/>
            <person name="Alioto T."/>
            <person name="Gomez Garrido J."/>
        </authorList>
    </citation>
    <scope>NUCLEOTIDE SEQUENCE</scope>
</reference>
<name>A0AAV1EM85_XYRNO</name>
<dbReference type="Proteomes" id="UP001178508">
    <property type="component" value="Chromosome 1"/>
</dbReference>
<evidence type="ECO:0000313" key="11">
    <source>
        <dbReference type="Proteomes" id="UP001178508"/>
    </source>
</evidence>
<evidence type="ECO:0000256" key="3">
    <source>
        <dbReference type="ARBA" id="ARBA00008191"/>
    </source>
</evidence>
<keyword evidence="6" id="KW-0539">Nucleus</keyword>
<dbReference type="EMBL" id="OY660864">
    <property type="protein sequence ID" value="CAJ1049849.1"/>
    <property type="molecule type" value="Genomic_DNA"/>
</dbReference>
<feature type="compositionally biased region" description="Basic and acidic residues" evidence="9">
    <location>
        <begin position="30"/>
        <end position="41"/>
    </location>
</feature>
<evidence type="ECO:0000256" key="9">
    <source>
        <dbReference type="SAM" id="MobiDB-lite"/>
    </source>
</evidence>
<dbReference type="GO" id="GO:0000775">
    <property type="term" value="C:chromosome, centromeric region"/>
    <property type="evidence" value="ECO:0007669"/>
    <property type="project" value="UniProtKB-SubCell"/>
</dbReference>
<keyword evidence="11" id="KW-1185">Reference proteome</keyword>
<sequence length="216" mass="24344">MKPARGSSRAASKTPNLKNKKPYPVTTKARCQEPGDTDKGKPSKKAQKRKAEGSPSLPKNKFIAKNWKPMTCSSISALENIMDLSILATLALKRTEKKEGQEHLNKMKNMFLAQCKQLKVPVQKQKSFELLSHQHQKESKKSVLGKQTLSSLKGDMKALVSTLEMAEEQTESLQHRCSTLRDQVEEEEEKAKEILQITEHTALNLPPLPLHGWKKH</sequence>
<protein>
    <recommendedName>
        <fullName evidence="4">Centromere protein Q</fullName>
    </recommendedName>
</protein>
<evidence type="ECO:0000313" key="10">
    <source>
        <dbReference type="EMBL" id="CAJ1049849.1"/>
    </source>
</evidence>
<gene>
    <name evidence="10" type="ORF">XNOV1_A024225</name>
</gene>
<dbReference type="AlphaFoldDB" id="A0AAV1EM85"/>
<keyword evidence="7" id="KW-0137">Centromere</keyword>
<accession>A0AAV1EM85</accession>
<dbReference type="Pfam" id="PF13094">
    <property type="entry name" value="CENP-Q"/>
    <property type="match status" value="1"/>
</dbReference>
<evidence type="ECO:0000256" key="6">
    <source>
        <dbReference type="ARBA" id="ARBA00023242"/>
    </source>
</evidence>
<evidence type="ECO:0000256" key="8">
    <source>
        <dbReference type="SAM" id="Coils"/>
    </source>
</evidence>
<dbReference type="PANTHER" id="PTHR31345">
    <property type="entry name" value="CENTROMERE PROTEIN Q"/>
    <property type="match status" value="1"/>
</dbReference>
<keyword evidence="8" id="KW-0175">Coiled coil</keyword>
<feature type="coiled-coil region" evidence="8">
    <location>
        <begin position="149"/>
        <end position="201"/>
    </location>
</feature>